<accession>A0ABU2R0M8</accession>
<evidence type="ECO:0000259" key="1">
    <source>
        <dbReference type="Pfam" id="PF04149"/>
    </source>
</evidence>
<sequence>MTTPEGLNWFKSSRSENGGACVEVAADLVASHGVVPVRDSKCVAGPVLTVASSAFAAFVTGVKSVEASA</sequence>
<feature type="domain" description="DUF397" evidence="1">
    <location>
        <begin position="7"/>
        <end position="63"/>
    </location>
</feature>
<gene>
    <name evidence="2" type="ORF">RM698_14490</name>
</gene>
<dbReference type="EMBL" id="JAVRET010000029">
    <property type="protein sequence ID" value="MDT0410261.1"/>
    <property type="molecule type" value="Genomic_DNA"/>
</dbReference>
<reference evidence="3" key="1">
    <citation type="submission" date="2023-07" db="EMBL/GenBank/DDBJ databases">
        <title>30 novel species of actinomycetes from the DSMZ collection.</title>
        <authorList>
            <person name="Nouioui I."/>
        </authorList>
    </citation>
    <scope>NUCLEOTIDE SEQUENCE [LARGE SCALE GENOMIC DNA]</scope>
    <source>
        <strain evidence="3">DSM 41979</strain>
    </source>
</reference>
<protein>
    <submittedName>
        <fullName evidence="2">DUF397 domain-containing protein</fullName>
    </submittedName>
</protein>
<organism evidence="2 3">
    <name type="scientific">Streptomyces evansiae</name>
    <dbReference type="NCBI Taxonomy" id="3075535"/>
    <lineage>
        <taxon>Bacteria</taxon>
        <taxon>Bacillati</taxon>
        <taxon>Actinomycetota</taxon>
        <taxon>Actinomycetes</taxon>
        <taxon>Kitasatosporales</taxon>
        <taxon>Streptomycetaceae</taxon>
        <taxon>Streptomyces</taxon>
    </lineage>
</organism>
<evidence type="ECO:0000313" key="2">
    <source>
        <dbReference type="EMBL" id="MDT0410261.1"/>
    </source>
</evidence>
<dbReference type="InterPro" id="IPR007278">
    <property type="entry name" value="DUF397"/>
</dbReference>
<evidence type="ECO:0000313" key="3">
    <source>
        <dbReference type="Proteomes" id="UP001183610"/>
    </source>
</evidence>
<dbReference type="Proteomes" id="UP001183610">
    <property type="component" value="Unassembled WGS sequence"/>
</dbReference>
<comment type="caution">
    <text evidence="2">The sequence shown here is derived from an EMBL/GenBank/DDBJ whole genome shotgun (WGS) entry which is preliminary data.</text>
</comment>
<dbReference type="Pfam" id="PF04149">
    <property type="entry name" value="DUF397"/>
    <property type="match status" value="1"/>
</dbReference>
<name>A0ABU2R0M8_9ACTN</name>
<dbReference type="RefSeq" id="WP_009068537.1">
    <property type="nucleotide sequence ID" value="NZ_JAVRET010000029.1"/>
</dbReference>
<proteinExistence type="predicted"/>
<keyword evidence="3" id="KW-1185">Reference proteome</keyword>